<dbReference type="SMART" id="SM01080">
    <property type="entry name" value="CHASE2"/>
    <property type="match status" value="1"/>
</dbReference>
<reference evidence="3" key="1">
    <citation type="submission" date="2019-11" db="EMBL/GenBank/DDBJ databases">
        <title>Genomic insights into an expanded diversity of filamentous marine cyanobacteria reveals the extraordinary biosynthetic potential of Moorea and Okeania.</title>
        <authorList>
            <person name="Ferreira Leao T."/>
            <person name="Wang M."/>
            <person name="Moss N."/>
            <person name="Da Silva R."/>
            <person name="Sanders J."/>
            <person name="Nurk S."/>
            <person name="Gurevich A."/>
            <person name="Humphrey G."/>
            <person name="Reher R."/>
            <person name="Zhu Q."/>
            <person name="Belda-Ferre P."/>
            <person name="Glukhov E."/>
            <person name="Rex R."/>
            <person name="Dorrestein P.C."/>
            <person name="Knight R."/>
            <person name="Pevzner P."/>
            <person name="Gerwick W.H."/>
            <person name="Gerwick L."/>
        </authorList>
    </citation>
    <scope>NUCLEOTIDE SEQUENCE</scope>
    <source>
        <strain evidence="3">SIO1C4</strain>
    </source>
</reference>
<keyword evidence="1" id="KW-0812">Transmembrane</keyword>
<evidence type="ECO:0000313" key="3">
    <source>
        <dbReference type="EMBL" id="NER30757.1"/>
    </source>
</evidence>
<feature type="domain" description="CHASE2" evidence="2">
    <location>
        <begin position="9"/>
        <end position="316"/>
    </location>
</feature>
<comment type="caution">
    <text evidence="3">The sequence shown here is derived from an EMBL/GenBank/DDBJ whole genome shotgun (WGS) entry which is preliminary data.</text>
</comment>
<gene>
    <name evidence="3" type="ORF">F6J89_24855</name>
</gene>
<evidence type="ECO:0000256" key="1">
    <source>
        <dbReference type="SAM" id="Phobius"/>
    </source>
</evidence>
<dbReference type="Gene3D" id="3.30.565.10">
    <property type="entry name" value="Histidine kinase-like ATPase, C-terminal domain"/>
    <property type="match status" value="1"/>
</dbReference>
<feature type="transmembrane region" description="Helical" evidence="1">
    <location>
        <begin position="303"/>
        <end position="320"/>
    </location>
</feature>
<dbReference type="InterPro" id="IPR007890">
    <property type="entry name" value="CHASE2"/>
</dbReference>
<dbReference type="Pfam" id="PF05226">
    <property type="entry name" value="CHASE2"/>
    <property type="match status" value="1"/>
</dbReference>
<keyword evidence="1" id="KW-1133">Transmembrane helix</keyword>
<name>A0A6B3NGC8_9CYAN</name>
<feature type="transmembrane region" description="Helical" evidence="1">
    <location>
        <begin position="327"/>
        <end position="345"/>
    </location>
</feature>
<dbReference type="SUPFAM" id="SSF55874">
    <property type="entry name" value="ATPase domain of HSP90 chaperone/DNA topoisomerase II/histidine kinase"/>
    <property type="match status" value="1"/>
</dbReference>
<dbReference type="EMBL" id="JAAHFQ010000638">
    <property type="protein sequence ID" value="NER30757.1"/>
    <property type="molecule type" value="Genomic_DNA"/>
</dbReference>
<evidence type="ECO:0000259" key="2">
    <source>
        <dbReference type="SMART" id="SM01080"/>
    </source>
</evidence>
<dbReference type="AlphaFoldDB" id="A0A6B3NGC8"/>
<protein>
    <submittedName>
        <fullName evidence="3">CHASE2 domain-containing protein</fullName>
    </submittedName>
</protein>
<sequence>MLFRLTGSLQFLELITLDYFLKLLPPESRDERIVIVGIDETDIQKIENYPIPDQEIASLLKKLQSYKPRVIGLDIVRDLPVEPGNKELVTTFEEFKNLIVVEKILPEQIQPPPLPKEQIGFADVLLDSDGNARRSLLGMYDPKASNQYKFSFSLLLAKYYLEGEGITIENGIKDTHTMRFAGTELPRLWSNYGGYVGADVVDNSSEIQVLLNFRRGRESFRFLSLQDIKTENFQPNLIRDRAVIIGITAASIKDTINTEALTDLEPAGKIYGVEFHAHATSQIISAVLDERLLLKSWSDTWEYLWIFTWGLLAITLGRFTPSALTNLVAVGVTSLIILGIGYVLLLVWGCWIPIVPAILILVLNGVAYTTFYQNQRALKSLVYERQCTINDTFTTIHNGPLQTLANILRRSRCQELSQEELVSELEALNKEIREIGEYLKNDSIPQEENFFRESLVEKKNLRLGSGVRLDLTLPIHELLYTVYNQTIKRKNFPNFTNIKAKIIKFEPIESRYLSFKQKEKLCQFLEEALCNIGKYATGVTRLIISGRENQSWYTLSIQDNGAGISSNYEGRGTKQFKVLAILLGGKFQRKSVSPHGTLCELTWRLTDKHWSLAIRQLLIKLMFINLKS</sequence>
<feature type="transmembrane region" description="Helical" evidence="1">
    <location>
        <begin position="351"/>
        <end position="371"/>
    </location>
</feature>
<accession>A0A6B3NGC8</accession>
<proteinExistence type="predicted"/>
<dbReference type="InterPro" id="IPR036890">
    <property type="entry name" value="HATPase_C_sf"/>
</dbReference>
<keyword evidence="1" id="KW-0472">Membrane</keyword>
<organism evidence="3">
    <name type="scientific">Symploca sp. SIO1C4</name>
    <dbReference type="NCBI Taxonomy" id="2607765"/>
    <lineage>
        <taxon>Bacteria</taxon>
        <taxon>Bacillati</taxon>
        <taxon>Cyanobacteriota</taxon>
        <taxon>Cyanophyceae</taxon>
        <taxon>Coleofasciculales</taxon>
        <taxon>Coleofasciculaceae</taxon>
        <taxon>Symploca</taxon>
    </lineage>
</organism>